<dbReference type="InterPro" id="IPR006135">
    <property type="entry name" value="T3SS_substrate_exporter"/>
</dbReference>
<accession>A0A520S112</accession>
<keyword evidence="3" id="KW-0653">Protein transport</keyword>
<dbReference type="Gene3D" id="3.40.1690.10">
    <property type="entry name" value="secretion proteins EscU"/>
    <property type="match status" value="1"/>
</dbReference>
<gene>
    <name evidence="5" type="ORF">EVA68_05195</name>
</gene>
<dbReference type="PANTHER" id="PTHR30531:SF12">
    <property type="entry name" value="FLAGELLAR BIOSYNTHETIC PROTEIN FLHB"/>
    <property type="match status" value="1"/>
</dbReference>
<evidence type="ECO:0000256" key="2">
    <source>
        <dbReference type="ARBA" id="ARBA00021622"/>
    </source>
</evidence>
<evidence type="ECO:0000313" key="6">
    <source>
        <dbReference type="Proteomes" id="UP000316199"/>
    </source>
</evidence>
<organism evidence="5 6">
    <name type="scientific">OM182 bacterium</name>
    <dbReference type="NCBI Taxonomy" id="2510334"/>
    <lineage>
        <taxon>Bacteria</taxon>
        <taxon>Pseudomonadati</taxon>
        <taxon>Pseudomonadota</taxon>
        <taxon>Gammaproteobacteria</taxon>
        <taxon>OMG group</taxon>
        <taxon>OM182 clade</taxon>
    </lineage>
</organism>
<evidence type="ECO:0000256" key="1">
    <source>
        <dbReference type="ARBA" id="ARBA00010690"/>
    </source>
</evidence>
<protein>
    <recommendedName>
        <fullName evidence="2">Flagellar biosynthetic protein FlhB</fullName>
    </recommendedName>
</protein>
<dbReference type="Proteomes" id="UP000316199">
    <property type="component" value="Unassembled WGS sequence"/>
</dbReference>
<comment type="similarity">
    <text evidence="1">Belongs to the type III secretion exporter family.</text>
</comment>
<name>A0A520S112_9GAMM</name>
<evidence type="ECO:0000256" key="3">
    <source>
        <dbReference type="ARBA" id="ARBA00023225"/>
    </source>
</evidence>
<comment type="function">
    <text evidence="4">Required for formation of the rod structure in the basal body of the flagellar apparatus. Together with FliI and FliH, may constitute the export apparatus of flagellin.</text>
</comment>
<sequence length="98" mass="10923">MLDDQSRVAVALLYDKIRSPKVVAKGRSSLAESILTIAKAADVPITEDHLLAETLSKLELNSEIPESLFRSVAIILAWVYRLQGKTPWDTDETNSREL</sequence>
<dbReference type="Pfam" id="PF01312">
    <property type="entry name" value="Bac_export_2"/>
    <property type="match status" value="1"/>
</dbReference>
<reference evidence="5 6" key="1">
    <citation type="submission" date="2019-02" db="EMBL/GenBank/DDBJ databases">
        <title>Prokaryotic population dynamics and viral predation in marine succession experiment using metagenomics: the confinement effect.</title>
        <authorList>
            <person name="Haro-Moreno J.M."/>
            <person name="Rodriguez-Valera F."/>
            <person name="Lopez-Perez M."/>
        </authorList>
    </citation>
    <scope>NUCLEOTIDE SEQUENCE [LARGE SCALE GENOMIC DNA]</scope>
    <source>
        <strain evidence="5">MED-G157</strain>
    </source>
</reference>
<dbReference type="InterPro" id="IPR029025">
    <property type="entry name" value="T3SS_substrate_exporter_C"/>
</dbReference>
<evidence type="ECO:0000313" key="5">
    <source>
        <dbReference type="EMBL" id="RZO76144.1"/>
    </source>
</evidence>
<dbReference type="GO" id="GO:0005886">
    <property type="term" value="C:plasma membrane"/>
    <property type="evidence" value="ECO:0007669"/>
    <property type="project" value="TreeGrafter"/>
</dbReference>
<keyword evidence="3" id="KW-0813">Transport</keyword>
<dbReference type="AlphaFoldDB" id="A0A520S112"/>
<proteinExistence type="inferred from homology"/>
<dbReference type="EMBL" id="SHAG01000017">
    <property type="protein sequence ID" value="RZO76144.1"/>
    <property type="molecule type" value="Genomic_DNA"/>
</dbReference>
<dbReference type="PANTHER" id="PTHR30531">
    <property type="entry name" value="FLAGELLAR BIOSYNTHETIC PROTEIN FLHB"/>
    <property type="match status" value="1"/>
</dbReference>
<dbReference type="GO" id="GO:0009306">
    <property type="term" value="P:protein secretion"/>
    <property type="evidence" value="ECO:0007669"/>
    <property type="project" value="InterPro"/>
</dbReference>
<keyword evidence="3" id="KW-1006">Bacterial flagellum protein export</keyword>
<comment type="caution">
    <text evidence="5">The sequence shown here is derived from an EMBL/GenBank/DDBJ whole genome shotgun (WGS) entry which is preliminary data.</text>
</comment>
<evidence type="ECO:0000256" key="4">
    <source>
        <dbReference type="ARBA" id="ARBA00025078"/>
    </source>
</evidence>
<dbReference type="SUPFAM" id="SSF160544">
    <property type="entry name" value="EscU C-terminal domain-like"/>
    <property type="match status" value="1"/>
</dbReference>